<evidence type="ECO:0000313" key="5">
    <source>
        <dbReference type="Proteomes" id="UP001215280"/>
    </source>
</evidence>
<evidence type="ECO:0000259" key="3">
    <source>
        <dbReference type="Pfam" id="PF12588"/>
    </source>
</evidence>
<reference evidence="4" key="1">
    <citation type="submission" date="2023-03" db="EMBL/GenBank/DDBJ databases">
        <title>Massive genome expansion in bonnet fungi (Mycena s.s.) driven by repeated elements and novel gene families across ecological guilds.</title>
        <authorList>
            <consortium name="Lawrence Berkeley National Laboratory"/>
            <person name="Harder C.B."/>
            <person name="Miyauchi S."/>
            <person name="Viragh M."/>
            <person name="Kuo A."/>
            <person name="Thoen E."/>
            <person name="Andreopoulos B."/>
            <person name="Lu D."/>
            <person name="Skrede I."/>
            <person name="Drula E."/>
            <person name="Henrissat B."/>
            <person name="Morin E."/>
            <person name="Kohler A."/>
            <person name="Barry K."/>
            <person name="LaButti K."/>
            <person name="Morin E."/>
            <person name="Salamov A."/>
            <person name="Lipzen A."/>
            <person name="Mereny Z."/>
            <person name="Hegedus B."/>
            <person name="Baldrian P."/>
            <person name="Stursova M."/>
            <person name="Weitz H."/>
            <person name="Taylor A."/>
            <person name="Grigoriev I.V."/>
            <person name="Nagy L.G."/>
            <person name="Martin F."/>
            <person name="Kauserud H."/>
        </authorList>
    </citation>
    <scope>NUCLEOTIDE SEQUENCE</scope>
    <source>
        <strain evidence="4">CBHHK188m</strain>
    </source>
</reference>
<dbReference type="PANTHER" id="PTHR10067">
    <property type="entry name" value="PHOSPHATIDYLSERINE DECARBOXYLASE"/>
    <property type="match status" value="1"/>
</dbReference>
<dbReference type="GO" id="GO:0006646">
    <property type="term" value="P:phosphatidylethanolamine biosynthetic process"/>
    <property type="evidence" value="ECO:0007669"/>
    <property type="project" value="TreeGrafter"/>
</dbReference>
<dbReference type="GO" id="GO:0005739">
    <property type="term" value="C:mitochondrion"/>
    <property type="evidence" value="ECO:0007669"/>
    <property type="project" value="TreeGrafter"/>
</dbReference>
<dbReference type="PANTHER" id="PTHR10067:SF9">
    <property type="entry name" value="PHOSPHATIDYLSERINE DECARBOXYLASE FAMILY PROTEIN (AFU_ORTHOLOGUE AFUA_7G01730)"/>
    <property type="match status" value="1"/>
</dbReference>
<sequence>MSKVNLQLTEHFRRSEWLPASDAHLQKWMKDAVDEQTKKMNASSQSCKSSRAPFLVDAGPRLPDAAQSLQQNYPGMPFYGPIGPPMYMVLSGAMNTQGGFTTFLNTELNAQFKRMFDVWAKFLDSPASRYVLTADPGGSFSSAALTALMANFDGLRFEQIFVCDPFAQHWGYKSWDDFFVRTFQPGIHALQAPENPDIINAACESQLYNLAQNGELHSLFDILNHDEYAAQFMGGTVFQGFLSVTGYHRRYARVTGVVRRVVPLPGTYFCQSPATLEETDNPYLRSLSFITALTTRALVFIESDNPSIGLMCFIAVGMTEVSTCETPVKEGDRVTRGDELGMFHFGGSTHVLIFRPEMKLQFFDDVDNPGPGDMVEVRTAITGVV</sequence>
<feature type="domain" description="L-tryptophan decarboxylase PsiD-like" evidence="3">
    <location>
        <begin position="80"/>
        <end position="147"/>
    </location>
</feature>
<dbReference type="InterPro" id="IPR003817">
    <property type="entry name" value="PS_Dcarbxylase"/>
</dbReference>
<dbReference type="EMBL" id="JARJLG010000043">
    <property type="protein sequence ID" value="KAJ7762423.1"/>
    <property type="molecule type" value="Genomic_DNA"/>
</dbReference>
<keyword evidence="5" id="KW-1185">Reference proteome</keyword>
<dbReference type="AlphaFoldDB" id="A0AAD7NHH2"/>
<keyword evidence="1" id="KW-0210">Decarboxylase</keyword>
<evidence type="ECO:0000313" key="4">
    <source>
        <dbReference type="EMBL" id="KAJ7762423.1"/>
    </source>
</evidence>
<proteinExistence type="predicted"/>
<comment type="caution">
    <text evidence="4">The sequence shown here is derived from an EMBL/GenBank/DDBJ whole genome shotgun (WGS) entry which is preliminary data.</text>
</comment>
<dbReference type="InterPro" id="IPR022237">
    <property type="entry name" value="PsiD-like"/>
</dbReference>
<dbReference type="Proteomes" id="UP001215280">
    <property type="component" value="Unassembled WGS sequence"/>
</dbReference>
<dbReference type="Pfam" id="PF02666">
    <property type="entry name" value="PS_Dcarbxylase"/>
    <property type="match status" value="1"/>
</dbReference>
<dbReference type="GO" id="GO:0004609">
    <property type="term" value="F:phosphatidylserine decarboxylase activity"/>
    <property type="evidence" value="ECO:0007669"/>
    <property type="project" value="InterPro"/>
</dbReference>
<name>A0AAD7NHH2_9AGAR</name>
<dbReference type="Pfam" id="PF12588">
    <property type="entry name" value="PSDC"/>
    <property type="match status" value="1"/>
</dbReference>
<evidence type="ECO:0000256" key="2">
    <source>
        <dbReference type="ARBA" id="ARBA00023239"/>
    </source>
</evidence>
<protein>
    <submittedName>
        <fullName evidence="4">Phosphatidylserine decarboxylase</fullName>
    </submittedName>
</protein>
<accession>A0AAD7NHH2</accession>
<keyword evidence="2" id="KW-0456">Lyase</keyword>
<gene>
    <name evidence="4" type="ORF">DFH07DRAFT_956892</name>
</gene>
<evidence type="ECO:0000256" key="1">
    <source>
        <dbReference type="ARBA" id="ARBA00022793"/>
    </source>
</evidence>
<organism evidence="4 5">
    <name type="scientific">Mycena maculata</name>
    <dbReference type="NCBI Taxonomy" id="230809"/>
    <lineage>
        <taxon>Eukaryota</taxon>
        <taxon>Fungi</taxon>
        <taxon>Dikarya</taxon>
        <taxon>Basidiomycota</taxon>
        <taxon>Agaricomycotina</taxon>
        <taxon>Agaricomycetes</taxon>
        <taxon>Agaricomycetidae</taxon>
        <taxon>Agaricales</taxon>
        <taxon>Marasmiineae</taxon>
        <taxon>Mycenaceae</taxon>
        <taxon>Mycena</taxon>
    </lineage>
</organism>